<comment type="caution">
    <text evidence="1">The sequence shown here is derived from an EMBL/GenBank/DDBJ whole genome shotgun (WGS) entry which is preliminary data.</text>
</comment>
<dbReference type="EMBL" id="JADNYJ010000065">
    <property type="protein sequence ID" value="KAF8894222.1"/>
    <property type="molecule type" value="Genomic_DNA"/>
</dbReference>
<sequence>MDVNIDDTNTTLIQYVGNWDVLNGSTRQWNGTVHSTLDPNATATFQFRGYQVWVWGTTPAGEGSNLVSFTLDGGTPNITSRTSNVSAVYNERYYSSPILPDTYHTLVVTNKGSDASGNTQFMLDRFEFTSSDAIPQFAPPGTSSTSSTSIPTVTVASSGSVRSSGGSKTPVGGIVGGVIGGLV</sequence>
<reference evidence="1" key="1">
    <citation type="submission" date="2020-11" db="EMBL/GenBank/DDBJ databases">
        <authorList>
            <consortium name="DOE Joint Genome Institute"/>
            <person name="Ahrendt S."/>
            <person name="Riley R."/>
            <person name="Andreopoulos W."/>
            <person name="LaButti K."/>
            <person name="Pangilinan J."/>
            <person name="Ruiz-duenas F.J."/>
            <person name="Barrasa J.M."/>
            <person name="Sanchez-Garcia M."/>
            <person name="Camarero S."/>
            <person name="Miyauchi S."/>
            <person name="Serrano A."/>
            <person name="Linde D."/>
            <person name="Babiker R."/>
            <person name="Drula E."/>
            <person name="Ayuso-Fernandez I."/>
            <person name="Pacheco R."/>
            <person name="Padilla G."/>
            <person name="Ferreira P."/>
            <person name="Barriuso J."/>
            <person name="Kellner H."/>
            <person name="Castanera R."/>
            <person name="Alfaro M."/>
            <person name="Ramirez L."/>
            <person name="Pisabarro A.G."/>
            <person name="Kuo A."/>
            <person name="Tritt A."/>
            <person name="Lipzen A."/>
            <person name="He G."/>
            <person name="Yan M."/>
            <person name="Ng V."/>
            <person name="Cullen D."/>
            <person name="Martin F."/>
            <person name="Rosso M.-N."/>
            <person name="Henrissat B."/>
            <person name="Hibbett D."/>
            <person name="Martinez A.T."/>
            <person name="Grigoriev I.V."/>
        </authorList>
    </citation>
    <scope>NUCLEOTIDE SEQUENCE</scope>
    <source>
        <strain evidence="1">AH 44721</strain>
    </source>
</reference>
<gene>
    <name evidence="1" type="ORF">CPB84DRAFT_1305546</name>
</gene>
<accession>A0A9P5TLZ1</accession>
<dbReference type="Gene3D" id="2.60.120.260">
    <property type="entry name" value="Galactose-binding domain-like"/>
    <property type="match status" value="1"/>
</dbReference>
<organism evidence="1 2">
    <name type="scientific">Gymnopilus junonius</name>
    <name type="common">Spectacular rustgill mushroom</name>
    <name type="synonym">Gymnopilus spectabilis subsp. junonius</name>
    <dbReference type="NCBI Taxonomy" id="109634"/>
    <lineage>
        <taxon>Eukaryota</taxon>
        <taxon>Fungi</taxon>
        <taxon>Dikarya</taxon>
        <taxon>Basidiomycota</taxon>
        <taxon>Agaricomycotina</taxon>
        <taxon>Agaricomycetes</taxon>
        <taxon>Agaricomycetidae</taxon>
        <taxon>Agaricales</taxon>
        <taxon>Agaricineae</taxon>
        <taxon>Hymenogastraceae</taxon>
        <taxon>Gymnopilus</taxon>
    </lineage>
</organism>
<dbReference type="OrthoDB" id="3265734at2759"/>
<evidence type="ECO:0000313" key="2">
    <source>
        <dbReference type="Proteomes" id="UP000724874"/>
    </source>
</evidence>
<name>A0A9P5TLZ1_GYMJU</name>
<dbReference type="Proteomes" id="UP000724874">
    <property type="component" value="Unassembled WGS sequence"/>
</dbReference>
<dbReference type="AlphaFoldDB" id="A0A9P5TLZ1"/>
<keyword evidence="2" id="KW-1185">Reference proteome</keyword>
<proteinExistence type="predicted"/>
<evidence type="ECO:0000313" key="1">
    <source>
        <dbReference type="EMBL" id="KAF8894222.1"/>
    </source>
</evidence>
<protein>
    <submittedName>
        <fullName evidence="1">Uncharacterized protein</fullName>
    </submittedName>
</protein>